<dbReference type="EMBL" id="JAPDRQ010000081">
    <property type="protein sequence ID" value="KAJ9656226.1"/>
    <property type="molecule type" value="Genomic_DNA"/>
</dbReference>
<reference evidence="1" key="1">
    <citation type="submission" date="2022-10" db="EMBL/GenBank/DDBJ databases">
        <title>Culturing micro-colonial fungi from biological soil crusts in the Mojave desert and describing Neophaeococcomyces mojavensis, and introducing the new genera and species Taxawa tesnikishii.</title>
        <authorList>
            <person name="Kurbessoian T."/>
            <person name="Stajich J.E."/>
        </authorList>
    </citation>
    <scope>NUCLEOTIDE SEQUENCE</scope>
    <source>
        <strain evidence="1">JES_112</strain>
    </source>
</reference>
<gene>
    <name evidence="1" type="ORF">H2198_005077</name>
</gene>
<keyword evidence="2" id="KW-1185">Reference proteome</keyword>
<protein>
    <submittedName>
        <fullName evidence="1">Uncharacterized protein</fullName>
    </submittedName>
</protein>
<comment type="caution">
    <text evidence="1">The sequence shown here is derived from an EMBL/GenBank/DDBJ whole genome shotgun (WGS) entry which is preliminary data.</text>
</comment>
<dbReference type="Proteomes" id="UP001172386">
    <property type="component" value="Unassembled WGS sequence"/>
</dbReference>
<evidence type="ECO:0000313" key="2">
    <source>
        <dbReference type="Proteomes" id="UP001172386"/>
    </source>
</evidence>
<accession>A0ACC3A6N2</accession>
<organism evidence="1 2">
    <name type="scientific">Neophaeococcomyces mojaviensis</name>
    <dbReference type="NCBI Taxonomy" id="3383035"/>
    <lineage>
        <taxon>Eukaryota</taxon>
        <taxon>Fungi</taxon>
        <taxon>Dikarya</taxon>
        <taxon>Ascomycota</taxon>
        <taxon>Pezizomycotina</taxon>
        <taxon>Eurotiomycetes</taxon>
        <taxon>Chaetothyriomycetidae</taxon>
        <taxon>Chaetothyriales</taxon>
        <taxon>Chaetothyriales incertae sedis</taxon>
        <taxon>Neophaeococcomyces</taxon>
    </lineage>
</organism>
<name>A0ACC3A6N2_9EURO</name>
<proteinExistence type="predicted"/>
<evidence type="ECO:0000313" key="1">
    <source>
        <dbReference type="EMBL" id="KAJ9656226.1"/>
    </source>
</evidence>
<sequence length="259" mass="28178">MVHERTLEEEEVASVPELTRYHTNQSMSKQRGEAEQIKKLKHPEIDLDKGIVGWDGQDDPRNPMNFTRARKWSLLGLVSLITFISPLASSMFAPAAGIMAADFGVSEEVLISFSVSVFLLGYAFGPLALAPLSEIYGRRIVLSCSNWFFVVWQVGCALAPNIGLLIFFRFMAGIGGAGCLTIGAGVIGDLFMVEERGLATAIWSLGPLFGPVVGPICGGSIAEQVGWRWVFWVLLIASGVASAGIELLNRETYARVLIR</sequence>